<dbReference type="Pfam" id="PF02527">
    <property type="entry name" value="GidB"/>
    <property type="match status" value="1"/>
</dbReference>
<dbReference type="RefSeq" id="WP_088566508.1">
    <property type="nucleotide sequence ID" value="NZ_CP020946.1"/>
</dbReference>
<evidence type="ECO:0000256" key="3">
    <source>
        <dbReference type="ARBA" id="ARBA00022603"/>
    </source>
</evidence>
<comment type="similarity">
    <text evidence="6">Belongs to the methyltransferase superfamily. RNA methyltransferase RsmG family.</text>
</comment>
<dbReference type="EC" id="2.1.1.-" evidence="6"/>
<evidence type="ECO:0000313" key="7">
    <source>
        <dbReference type="EMBL" id="ASD65100.1"/>
    </source>
</evidence>
<feature type="binding site" evidence="6">
    <location>
        <position position="77"/>
    </location>
    <ligand>
        <name>S-adenosyl-L-methionine</name>
        <dbReference type="ChEBI" id="CHEBI:59789"/>
    </ligand>
</feature>
<dbReference type="HAMAP" id="MF_00074">
    <property type="entry name" value="16SrRNA_methyltr_G"/>
    <property type="match status" value="1"/>
</dbReference>
<dbReference type="GO" id="GO:0070043">
    <property type="term" value="F:rRNA (guanine-N7-)-methyltransferase activity"/>
    <property type="evidence" value="ECO:0007669"/>
    <property type="project" value="UniProtKB-UniRule"/>
</dbReference>
<keyword evidence="3 6" id="KW-0489">Methyltransferase</keyword>
<evidence type="ECO:0000256" key="2">
    <source>
        <dbReference type="ARBA" id="ARBA00022552"/>
    </source>
</evidence>
<keyword evidence="2 6" id="KW-0698">rRNA processing</keyword>
<evidence type="ECO:0000256" key="5">
    <source>
        <dbReference type="ARBA" id="ARBA00022691"/>
    </source>
</evidence>
<keyword evidence="4 6" id="KW-0808">Transferase</keyword>
<dbReference type="OrthoDB" id="5294160at2"/>
<name>A0A1Z3NC97_BDEBC</name>
<comment type="subcellular location">
    <subcellularLocation>
        <location evidence="6">Cytoplasm</location>
    </subcellularLocation>
</comment>
<dbReference type="Proteomes" id="UP000197003">
    <property type="component" value="Chromosome"/>
</dbReference>
<keyword evidence="5 6" id="KW-0949">S-adenosyl-L-methionine</keyword>
<dbReference type="AlphaFoldDB" id="A0A1Z3NC97"/>
<evidence type="ECO:0000256" key="1">
    <source>
        <dbReference type="ARBA" id="ARBA00022490"/>
    </source>
</evidence>
<dbReference type="SUPFAM" id="SSF53335">
    <property type="entry name" value="S-adenosyl-L-methionine-dependent methyltransferases"/>
    <property type="match status" value="1"/>
</dbReference>
<proteinExistence type="inferred from homology"/>
<protein>
    <recommendedName>
        <fullName evidence="6">Ribosomal RNA small subunit methyltransferase G</fullName>
        <ecNumber evidence="6">2.1.1.-</ecNumber>
    </recommendedName>
    <alternativeName>
        <fullName evidence="6">16S rRNA 7-methylguanosine methyltransferase</fullName>
        <shortName evidence="6">16S rRNA m7G methyltransferase</shortName>
    </alternativeName>
</protein>
<dbReference type="Gene3D" id="3.40.50.150">
    <property type="entry name" value="Vaccinia Virus protein VP39"/>
    <property type="match status" value="1"/>
</dbReference>
<organism evidence="7 8">
    <name type="scientific">Bdellovibrio bacteriovorus</name>
    <dbReference type="NCBI Taxonomy" id="959"/>
    <lineage>
        <taxon>Bacteria</taxon>
        <taxon>Pseudomonadati</taxon>
        <taxon>Bdellovibrionota</taxon>
        <taxon>Bdellovibrionia</taxon>
        <taxon>Bdellovibrionales</taxon>
        <taxon>Pseudobdellovibrionaceae</taxon>
        <taxon>Bdellovibrio</taxon>
    </lineage>
</organism>
<sequence length="205" mass="23630">MSEHFEKRRAIFLQLGFNESALPQLKAYLDLLWSSNEELNLISRKMTYEELIDNHVIDCLLPIKDFPKDVKVAADFGSGGGLPGVIYAIQFPNVEYHLFEKSKLKQDFLNRCVSIAPNLRIHGEIPPKLERIEVVSSRAFKPVDVILEFSRDYYKKGGKYFLLKGRKEKIDEEVALARKKFKDLKVTIQPLSSPVLEVERHLVLI</sequence>
<comment type="caution">
    <text evidence="6">Lacks conserved residue(s) required for the propagation of feature annotation.</text>
</comment>
<dbReference type="InterPro" id="IPR003682">
    <property type="entry name" value="rRNA_ssu_MeTfrase_G"/>
</dbReference>
<accession>A0A1Z3NC97</accession>
<feature type="binding site" evidence="6">
    <location>
        <begin position="100"/>
        <end position="102"/>
    </location>
    <ligand>
        <name>S-adenosyl-L-methionine</name>
        <dbReference type="ChEBI" id="CHEBI:59789"/>
    </ligand>
</feature>
<gene>
    <name evidence="6" type="primary">rsmG</name>
    <name evidence="7" type="ORF">B9G79_16760</name>
</gene>
<feature type="binding site" evidence="6">
    <location>
        <position position="138"/>
    </location>
    <ligand>
        <name>S-adenosyl-L-methionine</name>
        <dbReference type="ChEBI" id="CHEBI:59789"/>
    </ligand>
</feature>
<reference evidence="7 8" key="1">
    <citation type="submission" date="2017-04" db="EMBL/GenBank/DDBJ databases">
        <title>Whole genome sequence of Bdellovibrio bacteriovorus strain SSB218315.</title>
        <authorList>
            <person name="Oyedara O."/>
            <person name="Rodriguez-Perez M.A."/>
        </authorList>
    </citation>
    <scope>NUCLEOTIDE SEQUENCE [LARGE SCALE GENOMIC DNA]</scope>
    <source>
        <strain evidence="7 8">SSB218315</strain>
    </source>
</reference>
<feature type="binding site" evidence="6">
    <location>
        <position position="82"/>
    </location>
    <ligand>
        <name>S-adenosyl-L-methionine</name>
        <dbReference type="ChEBI" id="CHEBI:59789"/>
    </ligand>
</feature>
<evidence type="ECO:0000256" key="4">
    <source>
        <dbReference type="ARBA" id="ARBA00022679"/>
    </source>
</evidence>
<dbReference type="PIRSF" id="PIRSF003078">
    <property type="entry name" value="GidB"/>
    <property type="match status" value="1"/>
</dbReference>
<dbReference type="EMBL" id="CP020946">
    <property type="protein sequence ID" value="ASD65100.1"/>
    <property type="molecule type" value="Genomic_DNA"/>
</dbReference>
<dbReference type="GO" id="GO:0005829">
    <property type="term" value="C:cytosol"/>
    <property type="evidence" value="ECO:0007669"/>
    <property type="project" value="TreeGrafter"/>
</dbReference>
<keyword evidence="1 6" id="KW-0963">Cytoplasm</keyword>
<dbReference type="PANTHER" id="PTHR31760:SF0">
    <property type="entry name" value="S-ADENOSYL-L-METHIONINE-DEPENDENT METHYLTRANSFERASES SUPERFAMILY PROTEIN"/>
    <property type="match status" value="1"/>
</dbReference>
<dbReference type="InterPro" id="IPR029063">
    <property type="entry name" value="SAM-dependent_MTases_sf"/>
</dbReference>
<evidence type="ECO:0000313" key="8">
    <source>
        <dbReference type="Proteomes" id="UP000197003"/>
    </source>
</evidence>
<evidence type="ECO:0000256" key="6">
    <source>
        <dbReference type="HAMAP-Rule" id="MF_00074"/>
    </source>
</evidence>
<comment type="function">
    <text evidence="6">Specifically methylates the N7 position of a guanine in 16S rRNA.</text>
</comment>
<dbReference type="PANTHER" id="PTHR31760">
    <property type="entry name" value="S-ADENOSYL-L-METHIONINE-DEPENDENT METHYLTRANSFERASES SUPERFAMILY PROTEIN"/>
    <property type="match status" value="1"/>
</dbReference>